<dbReference type="AlphaFoldDB" id="A0A1V9G2F3"/>
<dbReference type="Proteomes" id="UP000192796">
    <property type="component" value="Unassembled WGS sequence"/>
</dbReference>
<protein>
    <recommendedName>
        <fullName evidence="3">Addiction module protein</fullName>
    </recommendedName>
</protein>
<dbReference type="EMBL" id="LVYD01000041">
    <property type="protein sequence ID" value="OQP64819.1"/>
    <property type="molecule type" value="Genomic_DNA"/>
</dbReference>
<gene>
    <name evidence="1" type="ORF">A3860_18865</name>
</gene>
<name>A0A1V9G2F3_9BACT</name>
<dbReference type="STRING" id="1703345.A3860_18865"/>
<dbReference type="RefSeq" id="WP_081146638.1">
    <property type="nucleotide sequence ID" value="NZ_LVYD01000041.1"/>
</dbReference>
<evidence type="ECO:0000313" key="2">
    <source>
        <dbReference type="Proteomes" id="UP000192796"/>
    </source>
</evidence>
<organism evidence="1 2">
    <name type="scientific">Niastella vici</name>
    <dbReference type="NCBI Taxonomy" id="1703345"/>
    <lineage>
        <taxon>Bacteria</taxon>
        <taxon>Pseudomonadati</taxon>
        <taxon>Bacteroidota</taxon>
        <taxon>Chitinophagia</taxon>
        <taxon>Chitinophagales</taxon>
        <taxon>Chitinophagaceae</taxon>
        <taxon>Niastella</taxon>
    </lineage>
</organism>
<keyword evidence="2" id="KW-1185">Reference proteome</keyword>
<accession>A0A1V9G2F3</accession>
<sequence>MSVADIKKHLYKAIEEIDDEAFLQAVYTIISSKMGPGATYELSADQLQILEDRREKYLKGEGKSYTWDEVKDRIRKKDGL</sequence>
<comment type="caution">
    <text evidence="1">The sequence shown here is derived from an EMBL/GenBank/DDBJ whole genome shotgun (WGS) entry which is preliminary data.</text>
</comment>
<evidence type="ECO:0000313" key="1">
    <source>
        <dbReference type="EMBL" id="OQP64819.1"/>
    </source>
</evidence>
<dbReference type="OrthoDB" id="799347at2"/>
<reference evidence="1 2" key="1">
    <citation type="submission" date="2016-03" db="EMBL/GenBank/DDBJ databases">
        <title>Niastella vici sp. nov., isolated from farmland soil.</title>
        <authorList>
            <person name="Chen L."/>
            <person name="Wang D."/>
            <person name="Yang S."/>
            <person name="Wang G."/>
        </authorList>
    </citation>
    <scope>NUCLEOTIDE SEQUENCE [LARGE SCALE GENOMIC DNA]</scope>
    <source>
        <strain evidence="1 2">DJ57</strain>
    </source>
</reference>
<proteinExistence type="predicted"/>
<evidence type="ECO:0008006" key="3">
    <source>
        <dbReference type="Google" id="ProtNLM"/>
    </source>
</evidence>